<proteinExistence type="predicted"/>
<evidence type="ECO:0000313" key="10">
    <source>
        <dbReference type="Proteomes" id="UP000198520"/>
    </source>
</evidence>
<feature type="transmembrane region" description="Helical" evidence="7">
    <location>
        <begin position="160"/>
        <end position="182"/>
    </location>
</feature>
<evidence type="ECO:0000259" key="8">
    <source>
        <dbReference type="Pfam" id="PF00482"/>
    </source>
</evidence>
<evidence type="ECO:0000256" key="4">
    <source>
        <dbReference type="ARBA" id="ARBA00022989"/>
    </source>
</evidence>
<dbReference type="InterPro" id="IPR018076">
    <property type="entry name" value="T2SS_GspF_dom"/>
</dbReference>
<dbReference type="GO" id="GO:0005886">
    <property type="term" value="C:plasma membrane"/>
    <property type="evidence" value="ECO:0007669"/>
    <property type="project" value="UniProtKB-SubCell"/>
</dbReference>
<name>A0A1I2GZT4_9MICO</name>
<feature type="transmembrane region" description="Helical" evidence="7">
    <location>
        <begin position="6"/>
        <end position="29"/>
    </location>
</feature>
<keyword evidence="3 7" id="KW-0812">Transmembrane</keyword>
<dbReference type="AlphaFoldDB" id="A0A1I2GZT4"/>
<keyword evidence="4 7" id="KW-1133">Transmembrane helix</keyword>
<keyword evidence="10" id="KW-1185">Reference proteome</keyword>
<accession>A0A1I2GZT4</accession>
<evidence type="ECO:0000256" key="1">
    <source>
        <dbReference type="ARBA" id="ARBA00004651"/>
    </source>
</evidence>
<feature type="domain" description="Type II secretion system protein GspF" evidence="8">
    <location>
        <begin position="62"/>
        <end position="177"/>
    </location>
</feature>
<dbReference type="Pfam" id="PF00482">
    <property type="entry name" value="T2SSF"/>
    <property type="match status" value="1"/>
</dbReference>
<evidence type="ECO:0000256" key="3">
    <source>
        <dbReference type="ARBA" id="ARBA00022692"/>
    </source>
</evidence>
<reference evidence="10" key="1">
    <citation type="submission" date="2016-10" db="EMBL/GenBank/DDBJ databases">
        <authorList>
            <person name="Varghese N."/>
            <person name="Submissions S."/>
        </authorList>
    </citation>
    <scope>NUCLEOTIDE SEQUENCE [LARGE SCALE GENOMIC DNA]</scope>
    <source>
        <strain evidence="10">DSM 19083</strain>
    </source>
</reference>
<evidence type="ECO:0000313" key="9">
    <source>
        <dbReference type="EMBL" id="SFF22569.1"/>
    </source>
</evidence>
<evidence type="ECO:0000256" key="7">
    <source>
        <dbReference type="SAM" id="Phobius"/>
    </source>
</evidence>
<keyword evidence="2" id="KW-1003">Cell membrane</keyword>
<feature type="compositionally biased region" description="Basic and acidic residues" evidence="6">
    <location>
        <begin position="32"/>
        <end position="45"/>
    </location>
</feature>
<evidence type="ECO:0000256" key="2">
    <source>
        <dbReference type="ARBA" id="ARBA00022475"/>
    </source>
</evidence>
<protein>
    <submittedName>
        <fullName evidence="9">Type II secretion system (T2SS), protein F</fullName>
    </submittedName>
</protein>
<evidence type="ECO:0000256" key="5">
    <source>
        <dbReference type="ARBA" id="ARBA00023136"/>
    </source>
</evidence>
<gene>
    <name evidence="9" type="ORF">SAMN04488035_2078</name>
</gene>
<organism evidence="9 10">
    <name type="scientific">Flavimobilis marinus</name>
    <dbReference type="NCBI Taxonomy" id="285351"/>
    <lineage>
        <taxon>Bacteria</taxon>
        <taxon>Bacillati</taxon>
        <taxon>Actinomycetota</taxon>
        <taxon>Actinomycetes</taxon>
        <taxon>Micrococcales</taxon>
        <taxon>Jonesiaceae</taxon>
        <taxon>Flavimobilis</taxon>
    </lineage>
</organism>
<keyword evidence="5 7" id="KW-0472">Membrane</keyword>
<evidence type="ECO:0000256" key="6">
    <source>
        <dbReference type="SAM" id="MobiDB-lite"/>
    </source>
</evidence>
<dbReference type="Proteomes" id="UP000198520">
    <property type="component" value="Unassembled WGS sequence"/>
</dbReference>
<dbReference type="EMBL" id="FONZ01000003">
    <property type="protein sequence ID" value="SFF22569.1"/>
    <property type="molecule type" value="Genomic_DNA"/>
</dbReference>
<feature type="region of interest" description="Disordered" evidence="6">
    <location>
        <begin position="30"/>
        <end position="49"/>
    </location>
</feature>
<dbReference type="STRING" id="285351.SAMN04488035_2078"/>
<comment type="subcellular location">
    <subcellularLocation>
        <location evidence="1">Cell membrane</location>
        <topology evidence="1">Multi-pass membrane protein</topology>
    </subcellularLocation>
</comment>
<sequence>MGGEGVAWASGIVVGLVAWGVGGGARGLVARRRADPRKPQGERQRPGGRVSVAPEVPVVVVLALLGAATQAGAALPRALQVVGRAVGDPTLERVGGALVLGATWEAAWEGVRGRVVADALRDAWTSGAAPSGALASAGSRLRRGAAARAKVAAQRLGVQLVLPLGLCLLPAFVLVGLVPVLLSLGVGLLG</sequence>